<evidence type="ECO:0000256" key="1">
    <source>
        <dbReference type="ARBA" id="ARBA00023015"/>
    </source>
</evidence>
<gene>
    <name evidence="5" type="ORF">ESP62_014595</name>
</gene>
<sequence>MRLEIDALSDEPPFEQVRRQVAEGAASGSFPPGHKLPTVRALAEALDLATNTVAKAYRALEVDGVIETRGRAGTFVASRTTADGATEAAAQAFVLEARRQGLSKDEAVRLVDTHWA</sequence>
<evidence type="ECO:0000313" key="6">
    <source>
        <dbReference type="Proteomes" id="UP001515100"/>
    </source>
</evidence>
<dbReference type="Pfam" id="PF00392">
    <property type="entry name" value="GntR"/>
    <property type="match status" value="1"/>
</dbReference>
<dbReference type="GO" id="GO:0003677">
    <property type="term" value="F:DNA binding"/>
    <property type="evidence" value="ECO:0007669"/>
    <property type="project" value="UniProtKB-KW"/>
</dbReference>
<feature type="domain" description="HTH gntR-type" evidence="4">
    <location>
        <begin position="11"/>
        <end position="79"/>
    </location>
</feature>
<dbReference type="EMBL" id="SDPP02000004">
    <property type="protein sequence ID" value="KAA1374619.1"/>
    <property type="molecule type" value="Genomic_DNA"/>
</dbReference>
<dbReference type="SMART" id="SM00345">
    <property type="entry name" value="HTH_GNTR"/>
    <property type="match status" value="1"/>
</dbReference>
<name>A0A641AIB8_9ACTN</name>
<dbReference type="CDD" id="cd07377">
    <property type="entry name" value="WHTH_GntR"/>
    <property type="match status" value="1"/>
</dbReference>
<dbReference type="PROSITE" id="PS50949">
    <property type="entry name" value="HTH_GNTR"/>
    <property type="match status" value="1"/>
</dbReference>
<evidence type="ECO:0000259" key="4">
    <source>
        <dbReference type="PROSITE" id="PS50949"/>
    </source>
</evidence>
<protein>
    <submittedName>
        <fullName evidence="5">GntR family transcriptional regulator</fullName>
    </submittedName>
</protein>
<reference evidence="5" key="1">
    <citation type="submission" date="2019-09" db="EMBL/GenBank/DDBJ databases">
        <authorList>
            <person name="Li J."/>
        </authorList>
    </citation>
    <scope>NUCLEOTIDE SEQUENCE [LARGE SCALE GENOMIC DNA]</scope>
    <source>
        <strain evidence="5">NRBC 14897</strain>
    </source>
</reference>
<dbReference type="InterPro" id="IPR036390">
    <property type="entry name" value="WH_DNA-bd_sf"/>
</dbReference>
<dbReference type="PANTHER" id="PTHR38445:SF9">
    <property type="entry name" value="HTH-TYPE TRANSCRIPTIONAL REPRESSOR YTRA"/>
    <property type="match status" value="1"/>
</dbReference>
<evidence type="ECO:0000313" key="5">
    <source>
        <dbReference type="EMBL" id="KAA1374619.1"/>
    </source>
</evidence>
<dbReference type="SUPFAM" id="SSF46785">
    <property type="entry name" value="Winged helix' DNA-binding domain"/>
    <property type="match status" value="1"/>
</dbReference>
<dbReference type="InterPro" id="IPR036388">
    <property type="entry name" value="WH-like_DNA-bd_sf"/>
</dbReference>
<keyword evidence="1" id="KW-0805">Transcription regulation</keyword>
<keyword evidence="6" id="KW-1185">Reference proteome</keyword>
<dbReference type="AlphaFoldDB" id="A0A641AIB8"/>
<accession>A0A641AIB8</accession>
<dbReference type="Proteomes" id="UP001515100">
    <property type="component" value="Unassembled WGS sequence"/>
</dbReference>
<organism evidence="5 6">
    <name type="scientific">Aeromicrobium fastidiosum</name>
    <dbReference type="NCBI Taxonomy" id="52699"/>
    <lineage>
        <taxon>Bacteria</taxon>
        <taxon>Bacillati</taxon>
        <taxon>Actinomycetota</taxon>
        <taxon>Actinomycetes</taxon>
        <taxon>Propionibacteriales</taxon>
        <taxon>Nocardioidaceae</taxon>
        <taxon>Aeromicrobium</taxon>
    </lineage>
</organism>
<dbReference type="Gene3D" id="1.10.10.10">
    <property type="entry name" value="Winged helix-like DNA-binding domain superfamily/Winged helix DNA-binding domain"/>
    <property type="match status" value="1"/>
</dbReference>
<dbReference type="OrthoDB" id="4307011at2"/>
<dbReference type="GO" id="GO:0003700">
    <property type="term" value="F:DNA-binding transcription factor activity"/>
    <property type="evidence" value="ECO:0007669"/>
    <property type="project" value="InterPro"/>
</dbReference>
<proteinExistence type="predicted"/>
<dbReference type="RefSeq" id="WP_129185746.1">
    <property type="nucleotide sequence ID" value="NZ_JAGIOG010000001.1"/>
</dbReference>
<keyword evidence="3" id="KW-0804">Transcription</keyword>
<dbReference type="InterPro" id="IPR000524">
    <property type="entry name" value="Tscrpt_reg_HTH_GntR"/>
</dbReference>
<evidence type="ECO:0000256" key="2">
    <source>
        <dbReference type="ARBA" id="ARBA00023125"/>
    </source>
</evidence>
<comment type="caution">
    <text evidence="5">The sequence shown here is derived from an EMBL/GenBank/DDBJ whole genome shotgun (WGS) entry which is preliminary data.</text>
</comment>
<dbReference type="PANTHER" id="PTHR38445">
    <property type="entry name" value="HTH-TYPE TRANSCRIPTIONAL REPRESSOR YTRA"/>
    <property type="match status" value="1"/>
</dbReference>
<keyword evidence="2" id="KW-0238">DNA-binding</keyword>
<evidence type="ECO:0000256" key="3">
    <source>
        <dbReference type="ARBA" id="ARBA00023163"/>
    </source>
</evidence>